<reference evidence="2 3" key="1">
    <citation type="submission" date="2019-08" db="EMBL/GenBank/DDBJ databases">
        <title>Hyperibacter terrae gen. nov., sp. nov. and Hyperibacter viscosus sp. nov., two new members in the family Rhodospirillaceae isolated from the rhizosphere of Hypericum perforatum.</title>
        <authorList>
            <person name="Noviana Z."/>
        </authorList>
    </citation>
    <scope>NUCLEOTIDE SEQUENCE [LARGE SCALE GENOMIC DNA]</scope>
    <source>
        <strain evidence="2 3">R5959</strain>
    </source>
</reference>
<evidence type="ECO:0000313" key="2">
    <source>
        <dbReference type="EMBL" id="QEX24788.1"/>
    </source>
</evidence>
<organism evidence="2 3">
    <name type="scientific">Hypericibacter adhaerens</name>
    <dbReference type="NCBI Taxonomy" id="2602016"/>
    <lineage>
        <taxon>Bacteria</taxon>
        <taxon>Pseudomonadati</taxon>
        <taxon>Pseudomonadota</taxon>
        <taxon>Alphaproteobacteria</taxon>
        <taxon>Rhodospirillales</taxon>
        <taxon>Dongiaceae</taxon>
        <taxon>Hypericibacter</taxon>
    </lineage>
</organism>
<dbReference type="OrthoDB" id="10004129at2"/>
<sequence>MTLTRKNGLFILALALLAALGGGIAVWADSGSGAGTAVPPATTAAAAAAEEAAPCGCGGPKAYYLKKYGTIKPPALQFQNQGQPQATAPGATPVNPTVTGSGG</sequence>
<proteinExistence type="predicted"/>
<dbReference type="EMBL" id="CP042582">
    <property type="protein sequence ID" value="QEX24788.1"/>
    <property type="molecule type" value="Genomic_DNA"/>
</dbReference>
<keyword evidence="3" id="KW-1185">Reference proteome</keyword>
<name>A0A5J6N4D8_9PROT</name>
<dbReference type="RefSeq" id="WP_151120049.1">
    <property type="nucleotide sequence ID" value="NZ_CP042582.1"/>
</dbReference>
<evidence type="ECO:0000313" key="3">
    <source>
        <dbReference type="Proteomes" id="UP000325797"/>
    </source>
</evidence>
<dbReference type="KEGG" id="hadh:FRZ61_47300"/>
<dbReference type="Proteomes" id="UP000325797">
    <property type="component" value="Chromosome"/>
</dbReference>
<feature type="compositionally biased region" description="Polar residues" evidence="1">
    <location>
        <begin position="94"/>
        <end position="103"/>
    </location>
</feature>
<accession>A0A5J6N4D8</accession>
<gene>
    <name evidence="2" type="ORF">FRZ61_47300</name>
</gene>
<feature type="region of interest" description="Disordered" evidence="1">
    <location>
        <begin position="79"/>
        <end position="103"/>
    </location>
</feature>
<dbReference type="AlphaFoldDB" id="A0A5J6N4D8"/>
<evidence type="ECO:0000256" key="1">
    <source>
        <dbReference type="SAM" id="MobiDB-lite"/>
    </source>
</evidence>
<protein>
    <submittedName>
        <fullName evidence="2">Uncharacterized protein</fullName>
    </submittedName>
</protein>